<reference evidence="2" key="1">
    <citation type="submission" date="2014-11" db="EMBL/GenBank/DDBJ databases">
        <authorList>
            <person name="Otto D Thomas"/>
            <person name="Naeem Raeece"/>
        </authorList>
    </citation>
    <scope>NUCLEOTIDE SEQUENCE</scope>
</reference>
<accession>A0A0G4FYY3</accession>
<organism evidence="2">
    <name type="scientific">Chromera velia CCMP2878</name>
    <dbReference type="NCBI Taxonomy" id="1169474"/>
    <lineage>
        <taxon>Eukaryota</taxon>
        <taxon>Sar</taxon>
        <taxon>Alveolata</taxon>
        <taxon>Colpodellida</taxon>
        <taxon>Chromeraceae</taxon>
        <taxon>Chromera</taxon>
    </lineage>
</organism>
<feature type="signal peptide" evidence="1">
    <location>
        <begin position="1"/>
        <end position="21"/>
    </location>
</feature>
<proteinExistence type="predicted"/>
<gene>
    <name evidence="2" type="ORF">Cvel_3925</name>
</gene>
<name>A0A0G4FYY3_9ALVE</name>
<evidence type="ECO:0000313" key="2">
    <source>
        <dbReference type="EMBL" id="CEM20516.1"/>
    </source>
</evidence>
<dbReference type="VEuPathDB" id="CryptoDB:Cvel_3925"/>
<keyword evidence="1" id="KW-0732">Signal</keyword>
<feature type="chain" id="PRO_5005189960" evidence="1">
    <location>
        <begin position="22"/>
        <end position="189"/>
    </location>
</feature>
<sequence>MKLLQTVFCLLVGFFHTFSEAKKAGSLGSLAVLTETIEKTIGTRSRTSFFEDAQSNVLLENAARAESEFTKKFPSTWKDVELCVSKSGKDSKLFQKCIYCCALKDFEKKDYFSDCRLYECPLNYALACWLKQNRSNHTSYATKKYLDSELNSTRWEPDFGWTCAASSEVTRSGSWRSDGVCPEKYPKTQ</sequence>
<dbReference type="AlphaFoldDB" id="A0A0G4FYY3"/>
<dbReference type="EMBL" id="CDMZ01000739">
    <property type="protein sequence ID" value="CEM20516.1"/>
    <property type="molecule type" value="Genomic_DNA"/>
</dbReference>
<evidence type="ECO:0000256" key="1">
    <source>
        <dbReference type="SAM" id="SignalP"/>
    </source>
</evidence>
<protein>
    <submittedName>
        <fullName evidence="2">Uncharacterized protein</fullName>
    </submittedName>
</protein>